<keyword evidence="9" id="KW-1185">Reference proteome</keyword>
<dbReference type="Pfam" id="PF03631">
    <property type="entry name" value="Virul_fac_BrkB"/>
    <property type="match status" value="1"/>
</dbReference>
<evidence type="ECO:0000256" key="7">
    <source>
        <dbReference type="SAM" id="Phobius"/>
    </source>
</evidence>
<evidence type="ECO:0000256" key="5">
    <source>
        <dbReference type="ARBA" id="ARBA00023136"/>
    </source>
</evidence>
<feature type="transmembrane region" description="Helical" evidence="7">
    <location>
        <begin position="247"/>
        <end position="273"/>
    </location>
</feature>
<sequence length="320" mass="35505">MKWLQTLWSLFFNAGYKWSQDNCQRFAASLSYYTVFSLAPLLVIIVAVVGLVYEGDARLRLVEQVQGILGPQIAQVVNSLIVSASRPFQSIFASFIALFIFLIGATGVLVELRYALNTVWGFAQEKEDPPTIWTQILRIILVRLFTLLMVVLIGFLILASLFISTYFSVANAWLVAHTPGIFPVSRFLDPLFTITTTTFFFYIVMMWLPAHRPPRRCILPGAFVAAVLFHVGKALMSFYLARAVAASVYGAASSVVLLMLWVYFSASIFLYGAELAASIQMRRLEKAKNKLAAALPQQNSAAPETADAKTPADAGEQRQP</sequence>
<evidence type="ECO:0000313" key="8">
    <source>
        <dbReference type="EMBL" id="RUS67304.1"/>
    </source>
</evidence>
<keyword evidence="3 7" id="KW-0812">Transmembrane</keyword>
<feature type="transmembrane region" description="Helical" evidence="7">
    <location>
        <begin position="29"/>
        <end position="53"/>
    </location>
</feature>
<feature type="transmembrane region" description="Helical" evidence="7">
    <location>
        <begin position="91"/>
        <end position="110"/>
    </location>
</feature>
<comment type="caution">
    <text evidence="8">The sequence shown here is derived from an EMBL/GenBank/DDBJ whole genome shotgun (WGS) entry which is preliminary data.</text>
</comment>
<evidence type="ECO:0000256" key="1">
    <source>
        <dbReference type="ARBA" id="ARBA00004651"/>
    </source>
</evidence>
<keyword evidence="2" id="KW-1003">Cell membrane</keyword>
<gene>
    <name evidence="8" type="primary">yhjD</name>
    <name evidence="8" type="ORF">CUZ56_01248</name>
</gene>
<keyword evidence="5 7" id="KW-0472">Membrane</keyword>
<feature type="region of interest" description="Disordered" evidence="6">
    <location>
        <begin position="295"/>
        <end position="320"/>
    </location>
</feature>
<dbReference type="GO" id="GO:0005886">
    <property type="term" value="C:plasma membrane"/>
    <property type="evidence" value="ECO:0007669"/>
    <property type="project" value="UniProtKB-SubCell"/>
</dbReference>
<feature type="transmembrane region" description="Helical" evidence="7">
    <location>
        <begin position="144"/>
        <end position="167"/>
    </location>
</feature>
<dbReference type="InterPro" id="IPR017039">
    <property type="entry name" value="Virul_fac_BrkB"/>
</dbReference>
<evidence type="ECO:0000256" key="4">
    <source>
        <dbReference type="ARBA" id="ARBA00022989"/>
    </source>
</evidence>
<evidence type="ECO:0000256" key="2">
    <source>
        <dbReference type="ARBA" id="ARBA00022475"/>
    </source>
</evidence>
<dbReference type="PANTHER" id="PTHR30213:SF1">
    <property type="entry name" value="INNER MEMBRANE PROTEIN YHJD"/>
    <property type="match status" value="1"/>
</dbReference>
<dbReference type="PANTHER" id="PTHR30213">
    <property type="entry name" value="INNER MEMBRANE PROTEIN YHJD"/>
    <property type="match status" value="1"/>
</dbReference>
<dbReference type="Proteomes" id="UP000286947">
    <property type="component" value="Unassembled WGS sequence"/>
</dbReference>
<accession>A0A433SF98</accession>
<dbReference type="RefSeq" id="WP_162615264.1">
    <property type="nucleotide sequence ID" value="NZ_PQSP01000002.1"/>
</dbReference>
<comment type="subcellular location">
    <subcellularLocation>
        <location evidence="1">Cell membrane</location>
        <topology evidence="1">Multi-pass membrane protein</topology>
    </subcellularLocation>
</comment>
<keyword evidence="4 7" id="KW-1133">Transmembrane helix</keyword>
<proteinExistence type="predicted"/>
<feature type="transmembrane region" description="Helical" evidence="7">
    <location>
        <begin position="217"/>
        <end position="241"/>
    </location>
</feature>
<evidence type="ECO:0000256" key="6">
    <source>
        <dbReference type="SAM" id="MobiDB-lite"/>
    </source>
</evidence>
<dbReference type="EMBL" id="PQSP01000002">
    <property type="protein sequence ID" value="RUS67304.1"/>
    <property type="molecule type" value="Genomic_DNA"/>
</dbReference>
<feature type="transmembrane region" description="Helical" evidence="7">
    <location>
        <begin position="187"/>
        <end position="205"/>
    </location>
</feature>
<dbReference type="AlphaFoldDB" id="A0A433SF98"/>
<evidence type="ECO:0000256" key="3">
    <source>
        <dbReference type="ARBA" id="ARBA00022692"/>
    </source>
</evidence>
<protein>
    <submittedName>
        <fullName evidence="8">Inner membrane protein YhjD</fullName>
    </submittedName>
</protein>
<evidence type="ECO:0000313" key="9">
    <source>
        <dbReference type="Proteomes" id="UP000286947"/>
    </source>
</evidence>
<dbReference type="NCBIfam" id="TIGR00765">
    <property type="entry name" value="yihY_not_rbn"/>
    <property type="match status" value="1"/>
</dbReference>
<organism evidence="8 9">
    <name type="scientific">Saezia sanguinis</name>
    <dbReference type="NCBI Taxonomy" id="1965230"/>
    <lineage>
        <taxon>Bacteria</taxon>
        <taxon>Pseudomonadati</taxon>
        <taxon>Pseudomonadota</taxon>
        <taxon>Betaproteobacteria</taxon>
        <taxon>Burkholderiales</taxon>
        <taxon>Saeziaceae</taxon>
        <taxon>Saezia</taxon>
    </lineage>
</organism>
<reference evidence="8 9" key="1">
    <citation type="submission" date="2018-01" db="EMBL/GenBank/DDBJ databases">
        <title>Saezia sanguinis gen. nov., sp. nov., in the order Burkholderiales isolated from human blood.</title>
        <authorList>
            <person name="Medina-Pascual M.J."/>
            <person name="Valdezate S."/>
            <person name="Monzon S."/>
            <person name="Cuesta I."/>
            <person name="Carrasco G."/>
            <person name="Villalon P."/>
            <person name="Saez-Nieto J.A."/>
        </authorList>
    </citation>
    <scope>NUCLEOTIDE SEQUENCE [LARGE SCALE GENOMIC DNA]</scope>
    <source>
        <strain evidence="8 9">CNM695-12</strain>
    </source>
</reference>
<name>A0A433SF98_9BURK</name>
<dbReference type="PIRSF" id="PIRSF035875">
    <property type="entry name" value="RNase_BN"/>
    <property type="match status" value="1"/>
</dbReference>